<dbReference type="Proteomes" id="UP000241690">
    <property type="component" value="Unassembled WGS sequence"/>
</dbReference>
<reference evidence="1 2" key="1">
    <citation type="submission" date="2016-07" db="EMBL/GenBank/DDBJ databases">
        <title>Multiple horizontal gene transfer events from other fungi enriched the ability of initially mycotrophic Trichoderma (Ascomycota) to feed on dead plant biomass.</title>
        <authorList>
            <consortium name="DOE Joint Genome Institute"/>
            <person name="Aerts A."/>
            <person name="Atanasova L."/>
            <person name="Chenthamara K."/>
            <person name="Zhang J."/>
            <person name="Grujic M."/>
            <person name="Henrissat B."/>
            <person name="Kuo A."/>
            <person name="Salamov A."/>
            <person name="Lipzen A."/>
            <person name="Labutti K."/>
            <person name="Barry K."/>
            <person name="Miao Y."/>
            <person name="Rahimi M.J."/>
            <person name="Shen Q."/>
            <person name="Grigoriev I.V."/>
            <person name="Kubicek C.P."/>
            <person name="Druzhinina I.S."/>
        </authorList>
    </citation>
    <scope>NUCLEOTIDE SEQUENCE [LARGE SCALE GENOMIC DNA]</scope>
    <source>
        <strain evidence="1 2">CBS 226.95</strain>
    </source>
</reference>
<dbReference type="AlphaFoldDB" id="A0A2T4A059"/>
<dbReference type="RefSeq" id="XP_024770060.1">
    <property type="nucleotide sequence ID" value="XM_024913793.1"/>
</dbReference>
<gene>
    <name evidence="1" type="ORF">M431DRAFT_251881</name>
</gene>
<dbReference type="GeneID" id="36622356"/>
<accession>A0A2T4A059</accession>
<dbReference type="EMBL" id="KZ679688">
    <property type="protein sequence ID" value="PTB50383.1"/>
    <property type="molecule type" value="Genomic_DNA"/>
</dbReference>
<evidence type="ECO:0000313" key="2">
    <source>
        <dbReference type="Proteomes" id="UP000241690"/>
    </source>
</evidence>
<keyword evidence="2" id="KW-1185">Reference proteome</keyword>
<sequence length="106" mass="11336">MRCRNAARGKEPEQCRSCRLACEVSLASPICSASMVYFGGLFLCSSPAGTTSIIRQKSCGCFVPEPSNPMMNPPPIHPLHFPPVSSLRLASSVPEVLALRDDDGEG</sequence>
<proteinExistence type="predicted"/>
<evidence type="ECO:0000313" key="1">
    <source>
        <dbReference type="EMBL" id="PTB50383.1"/>
    </source>
</evidence>
<name>A0A2T4A059_TRIHA</name>
<organism evidence="1 2">
    <name type="scientific">Trichoderma harzianum CBS 226.95</name>
    <dbReference type="NCBI Taxonomy" id="983964"/>
    <lineage>
        <taxon>Eukaryota</taxon>
        <taxon>Fungi</taxon>
        <taxon>Dikarya</taxon>
        <taxon>Ascomycota</taxon>
        <taxon>Pezizomycotina</taxon>
        <taxon>Sordariomycetes</taxon>
        <taxon>Hypocreomycetidae</taxon>
        <taxon>Hypocreales</taxon>
        <taxon>Hypocreaceae</taxon>
        <taxon>Trichoderma</taxon>
    </lineage>
</organism>
<protein>
    <submittedName>
        <fullName evidence="1">Uncharacterized protein</fullName>
    </submittedName>
</protein>